<dbReference type="OrthoDB" id="6278596at2759"/>
<proteinExistence type="predicted"/>
<dbReference type="EMBL" id="KQ965857">
    <property type="protein sequence ID" value="KXS09595.1"/>
    <property type="molecule type" value="Genomic_DNA"/>
</dbReference>
<dbReference type="OMA" id="CVEYYRD"/>
<dbReference type="PANTHER" id="PTHR14374">
    <property type="entry name" value="FOIE GRAS"/>
    <property type="match status" value="1"/>
</dbReference>
<dbReference type="Pfam" id="PF11817">
    <property type="entry name" value="Foie-gras_1"/>
    <property type="match status" value="1"/>
</dbReference>
<feature type="compositionally biased region" description="Pro residues" evidence="1">
    <location>
        <begin position="61"/>
        <end position="70"/>
    </location>
</feature>
<feature type="compositionally biased region" description="Low complexity" evidence="1">
    <location>
        <begin position="499"/>
        <end position="509"/>
    </location>
</feature>
<dbReference type="PANTHER" id="PTHR14374:SF0">
    <property type="entry name" value="TRAFFICKING PROTEIN PARTICLE COMPLEX SUBUNIT 11"/>
    <property type="match status" value="1"/>
</dbReference>
<keyword evidence="5" id="KW-1185">Reference proteome</keyword>
<evidence type="ECO:0000259" key="2">
    <source>
        <dbReference type="Pfam" id="PF07919"/>
    </source>
</evidence>
<evidence type="ECO:0000256" key="1">
    <source>
        <dbReference type="SAM" id="MobiDB-lite"/>
    </source>
</evidence>
<feature type="region of interest" description="Disordered" evidence="1">
    <location>
        <begin position="498"/>
        <end position="517"/>
    </location>
</feature>
<accession>A0A138ZZ98</accession>
<evidence type="ECO:0000259" key="3">
    <source>
        <dbReference type="Pfam" id="PF11817"/>
    </source>
</evidence>
<organism evidence="4 5">
    <name type="scientific">Gonapodya prolifera (strain JEL478)</name>
    <name type="common">Monoblepharis prolifera</name>
    <dbReference type="NCBI Taxonomy" id="1344416"/>
    <lineage>
        <taxon>Eukaryota</taxon>
        <taxon>Fungi</taxon>
        <taxon>Fungi incertae sedis</taxon>
        <taxon>Chytridiomycota</taxon>
        <taxon>Chytridiomycota incertae sedis</taxon>
        <taxon>Monoblepharidomycetes</taxon>
        <taxon>Monoblepharidales</taxon>
        <taxon>Gonapodyaceae</taxon>
        <taxon>Gonapodya</taxon>
    </lineage>
</organism>
<feature type="domain" description="Trafficking protein particle complex subunit 11" evidence="3">
    <location>
        <begin position="447"/>
        <end position="765"/>
    </location>
</feature>
<gene>
    <name evidence="4" type="ORF">M427DRAFT_140661</name>
</gene>
<sequence>MEAYPLDLILHHVPLLAVIGLTESMISSPSVSAPSASLAFPAPSLLSPQPAIARSLGTPSNPMPTAPPPLLGYTTQNSTPSSPQLPFNALPNSQPAPTPAAQYFTALRSQLLTLLQVKNLPASSMSPGTSVSSGDVQGAQSLGSGAIFHVIAMDRHLPLPPRKLLATPSSHAALIPAGSTPRSPLSPLHPSSPMFPDGLISSLWLKRHREAIPSVVVGFYEVQEIAPGTRDPLGAGPERDRDAWLVTEINERRKVCNERNIRFAAVIMLRVQQPDDPIIEERLGSIRRGTSLDSRTGLFVLPPVPGLSGSGAPPGMQFDIGEWLAELQKMLHEPSTAYYRDHSKRVKKKRSRIRLPPPGGVPEQALVINTVMQDGGSPKPLGPTGWIARYEFKAATFREFGGDLEGAVRHYLLAYAAILEFLGNGLHPVTGALAVNAGNGVQPWSTRWGEARVIVDCVNLKIMKLLLYMDLPQSALAQFHRHLHASSKFPEHALHASAPVPLRPTTPRYPTLPSPPGDGGGSEWWAWAGKQYRVFGELVELATSRLGLKVPVPQPNSTLTFTAGSALSLIAAGAATDNSIPTLCVGAVGTGTFGRDVSPEPPVSGKSSLMGFLQHAGYYYLVAARCAEERMARARALIGEGGPVDALNGPQVTPAQFVYLSKSIATERSVDHTATVIELLTKAYEQFKKHRNGRTTLWLAGEIARSYASGGKWEMALRFFDRIAKTYRKEKWNAILKSILVWSLKCATEIEDLEKVLLVLVELMSPDLTPDPDERKQYQDDLLSTLARAANAPNLEKRRLTIDMNQVHPFLTCTIQFKTGSAFVGDTVPFQVTITQCGGTSAMPSVQPLCLSRVSFAFSDDSCNVVAVGNDQQAPVQVPEYKLGPAFDYLELRPHTSGVSLESSESKEFRISPGRPLVLQGSFISEKVQTIQTRGVALALEQPGLDVIFEFPQSAPIVDRDGSRRKWISTIDGMEPHVELLEGHGEMTQIKILRKPPRVAVTFRHSAPAYLEELYPIDVHFVNEESHPLTAFIQLELKGVDATDTNVSYENSAVIQERLEQGNGAFDADSHSRIVTIEVGVINAESSVVKRVYVQPTGSFSDRTVHIMVAYRMDLNGRSAAPTSGSTSSPSDPIDGEFSSSEVLRFPVVRPFDIAVDIQPRLDHPPFDDESVGVGALGWGTRRTVNGVGVVVVGIKCMGPWDVEVDKVVMVEAEPEGERQSRILHSDLTANAEHRRVWKSGHNANFTFLVATREDVEVEPEPIAVGSFSIHWRRRTLPEIPFTIVRMEVPHIRPNTDPIRVTTSIPETATLGCPFTMTYLLANISVTMHNLVVSVDVSDGVVFSGPKMQFLRLLPLTQQEVRYNCVAISAGRVRVPRFKLLSKGYGDLEGQEIPLKWKGGTVGSDQSTTPSEEGDIYIYVRPAIAKSYDLQ</sequence>
<evidence type="ECO:0008006" key="6">
    <source>
        <dbReference type="Google" id="ProtNLM"/>
    </source>
</evidence>
<feature type="region of interest" description="Disordered" evidence="1">
    <location>
        <begin position="51"/>
        <end position="82"/>
    </location>
</feature>
<evidence type="ECO:0000313" key="5">
    <source>
        <dbReference type="Proteomes" id="UP000070544"/>
    </source>
</evidence>
<dbReference type="STRING" id="1344416.A0A138ZZ98"/>
<feature type="compositionally biased region" description="Polar residues" evidence="1">
    <location>
        <begin position="73"/>
        <end position="82"/>
    </location>
</feature>
<evidence type="ECO:0000313" key="4">
    <source>
        <dbReference type="EMBL" id="KXS09595.1"/>
    </source>
</evidence>
<dbReference type="Proteomes" id="UP000070544">
    <property type="component" value="Unassembled WGS sequence"/>
</dbReference>
<dbReference type="Pfam" id="PF07919">
    <property type="entry name" value="Gryzun"/>
    <property type="match status" value="1"/>
</dbReference>
<protein>
    <recommendedName>
        <fullName evidence="6">Trafficking protein particle complex subunit 11 domain-containing protein</fullName>
    </recommendedName>
</protein>
<dbReference type="InterPro" id="IPR012880">
    <property type="entry name" value="Gryzun"/>
</dbReference>
<feature type="domain" description="Gryzun putative trafficking through Golgi" evidence="2">
    <location>
        <begin position="801"/>
        <end position="1372"/>
    </location>
</feature>
<reference evidence="4 5" key="1">
    <citation type="journal article" date="2015" name="Genome Biol. Evol.">
        <title>Phylogenomic analyses indicate that early fungi evolved digesting cell walls of algal ancestors of land plants.</title>
        <authorList>
            <person name="Chang Y."/>
            <person name="Wang S."/>
            <person name="Sekimoto S."/>
            <person name="Aerts A.L."/>
            <person name="Choi C."/>
            <person name="Clum A."/>
            <person name="LaButti K.M."/>
            <person name="Lindquist E.A."/>
            <person name="Yee Ngan C."/>
            <person name="Ohm R.A."/>
            <person name="Salamov A.A."/>
            <person name="Grigoriev I.V."/>
            <person name="Spatafora J.W."/>
            <person name="Berbee M.L."/>
        </authorList>
    </citation>
    <scope>NUCLEOTIDE SEQUENCE [LARGE SCALE GENOMIC DNA]</scope>
    <source>
        <strain evidence="4 5">JEL478</strain>
    </source>
</reference>
<name>A0A138ZZ98_GONPJ</name>
<dbReference type="InterPro" id="IPR021773">
    <property type="entry name" value="TPC11"/>
</dbReference>